<organism evidence="2 3">
    <name type="scientific">Streptomyces lycii</name>
    <dbReference type="NCBI Taxonomy" id="2654337"/>
    <lineage>
        <taxon>Bacteria</taxon>
        <taxon>Bacillati</taxon>
        <taxon>Actinomycetota</taxon>
        <taxon>Actinomycetes</taxon>
        <taxon>Kitasatosporales</taxon>
        <taxon>Streptomycetaceae</taxon>
        <taxon>Streptomyces</taxon>
    </lineage>
</organism>
<comment type="caution">
    <text evidence="2">The sequence shown here is derived from an EMBL/GenBank/DDBJ whole genome shotgun (WGS) entry which is preliminary data.</text>
</comment>
<feature type="domain" description="DUF7848" evidence="1">
    <location>
        <begin position="1"/>
        <end position="77"/>
    </location>
</feature>
<dbReference type="EMBL" id="WHPN01000251">
    <property type="protein sequence ID" value="KAF4409109.1"/>
    <property type="molecule type" value="Genomic_DNA"/>
</dbReference>
<reference evidence="2 3" key="1">
    <citation type="submission" date="2019-10" db="EMBL/GenBank/DDBJ databases">
        <title>Streptomyces tenebrisbrunneis sp.nov., an endogenous actinomycete isolated from of Lycium ruthenicum.</title>
        <authorList>
            <person name="Ma L."/>
        </authorList>
    </citation>
    <scope>NUCLEOTIDE SEQUENCE [LARGE SCALE GENOMIC DNA]</scope>
    <source>
        <strain evidence="2 3">TRM 66187</strain>
    </source>
</reference>
<evidence type="ECO:0000313" key="3">
    <source>
        <dbReference type="Proteomes" id="UP000621266"/>
    </source>
</evidence>
<name>A0ABQ7FL76_9ACTN</name>
<sequence>MSTETVHRHADWVIRPEPAPEAPSAVYEVECTTCLHSSGAADSAEAAYGWAARHADGLPRHTGFREIVHRFWRAFPAA</sequence>
<proteinExistence type="predicted"/>
<dbReference type="Proteomes" id="UP000621266">
    <property type="component" value="Unassembled WGS sequence"/>
</dbReference>
<protein>
    <recommendedName>
        <fullName evidence="1">DUF7848 domain-containing protein</fullName>
    </recommendedName>
</protein>
<accession>A0ABQ7FL76</accession>
<gene>
    <name evidence="2" type="ORF">GCU69_10680</name>
</gene>
<dbReference type="RefSeq" id="WP_098754584.1">
    <property type="nucleotide sequence ID" value="NZ_WHPN01000251.1"/>
</dbReference>
<evidence type="ECO:0000259" key="1">
    <source>
        <dbReference type="Pfam" id="PF25232"/>
    </source>
</evidence>
<keyword evidence="3" id="KW-1185">Reference proteome</keyword>
<dbReference type="Pfam" id="PF25232">
    <property type="entry name" value="DUF7848"/>
    <property type="match status" value="1"/>
</dbReference>
<evidence type="ECO:0000313" key="2">
    <source>
        <dbReference type="EMBL" id="KAF4409109.1"/>
    </source>
</evidence>
<dbReference type="InterPro" id="IPR057170">
    <property type="entry name" value="DUF7848"/>
</dbReference>